<evidence type="ECO:0000256" key="5">
    <source>
        <dbReference type="SAM" id="SignalP"/>
    </source>
</evidence>
<organism evidence="6 7">
    <name type="scientific">Sphingomonas arantia</name>
    <dbReference type="NCBI Taxonomy" id="1460676"/>
    <lineage>
        <taxon>Bacteria</taxon>
        <taxon>Pseudomonadati</taxon>
        <taxon>Pseudomonadota</taxon>
        <taxon>Alphaproteobacteria</taxon>
        <taxon>Sphingomonadales</taxon>
        <taxon>Sphingomonadaceae</taxon>
        <taxon>Sphingomonas</taxon>
    </lineage>
</organism>
<keyword evidence="5" id="KW-0732">Signal</keyword>
<comment type="caution">
    <text evidence="6">The sequence shown here is derived from an EMBL/GenBank/DDBJ whole genome shotgun (WGS) entry which is preliminary data.</text>
</comment>
<sequence>MRRERGAPVRSNSGFGRALMVVGAVVPAAHAACQVPPDARPEAVISDGDVVVIGRRGAVQTDLQPVATLDSAAIAASGATSIAELLRPLRAVTQSGDGQEPIFLLNAQRVSGYQDIGNLPPEAIERVDVLPEPVALQYGYPPTRRVVNFITKRRFRQVAVKAAAGGTTRGGGGTKNAHVDLTRLANDRRLTLSFDARHTDNLLQSRHNIRPDPDVPFDARGNVTGLGGEIDPGLSALAGQVVTIAPVPIALPDLAGFAAAPNQPRLFDIAPFRSLAPANDTIHGEAVLADRIGPKLSGSVTVTADHSRDVTLFGPAGATLFVPADNPFSPFANDVLLQRYLVEASQLRQRVETTTLHAGGVVRGAVRGWQWDLTGTVDTQRRAGVIFKGIDVAAANAAIAAGADPFQPFAPALVADQLIDRTVQTTQGAGAKLVATGRPLRVPAGRVTVTGTVETEQTRTEGETRGADPYAVAFGRGRIEGAVAVDVPLASRREAFLPWAGELSANASGTVRRVGRFGTLADATLGLNWSPVPPVQVLVQLKQSGTAPTLDQLAAPQSSAPQVSLFDFANGRSTLVTLLVGGNPDLLAERRRVQSIGATIKPFAGRELRIGATYETTRIANGVQTVYALTPETEAGLPDLFVRDANGALSSVAFRPTNIFRERQRTLNMTLSATGQIGRARPPATPGGPPPDRPSFYGGLGPTVRFSDRVELRPGAGTLDLLAGDTLSGFITPRVAGYGYGGINYLGNGGTFDFYCTGRARISGAVPASTLRFAPLCKANMGFTLSVHHFLSKQDWARSLGLKLDITNVTDARQRVRDPSGAVPYRYQPDLLDPRGRVVTLSLRKLF</sequence>
<evidence type="ECO:0000313" key="6">
    <source>
        <dbReference type="EMBL" id="MFD1950327.1"/>
    </source>
</evidence>
<name>A0ABW4TUF7_9SPHN</name>
<feature type="chain" id="PRO_5047462797" evidence="5">
    <location>
        <begin position="32"/>
        <end position="847"/>
    </location>
</feature>
<feature type="signal peptide" evidence="5">
    <location>
        <begin position="1"/>
        <end position="31"/>
    </location>
</feature>
<feature type="region of interest" description="Disordered" evidence="4">
    <location>
        <begin position="677"/>
        <end position="698"/>
    </location>
</feature>
<dbReference type="Proteomes" id="UP001597400">
    <property type="component" value="Unassembled WGS sequence"/>
</dbReference>
<evidence type="ECO:0000256" key="1">
    <source>
        <dbReference type="ARBA" id="ARBA00004442"/>
    </source>
</evidence>
<dbReference type="InterPro" id="IPR037066">
    <property type="entry name" value="Plug_dom_sf"/>
</dbReference>
<evidence type="ECO:0000313" key="7">
    <source>
        <dbReference type="Proteomes" id="UP001597400"/>
    </source>
</evidence>
<dbReference type="PANTHER" id="PTHR47234:SF1">
    <property type="entry name" value="TONB-DEPENDENT RECEPTOR"/>
    <property type="match status" value="1"/>
</dbReference>
<keyword evidence="2" id="KW-0472">Membrane</keyword>
<dbReference type="SUPFAM" id="SSF56935">
    <property type="entry name" value="Porins"/>
    <property type="match status" value="1"/>
</dbReference>
<keyword evidence="3" id="KW-0998">Cell outer membrane</keyword>
<feature type="compositionally biased region" description="Pro residues" evidence="4">
    <location>
        <begin position="683"/>
        <end position="693"/>
    </location>
</feature>
<dbReference type="InterPro" id="IPR036942">
    <property type="entry name" value="Beta-barrel_TonB_sf"/>
</dbReference>
<protein>
    <submittedName>
        <fullName evidence="6">TonB-dependent receptor</fullName>
    </submittedName>
</protein>
<dbReference type="Gene3D" id="2.40.170.20">
    <property type="entry name" value="TonB-dependent receptor, beta-barrel domain"/>
    <property type="match status" value="1"/>
</dbReference>
<proteinExistence type="predicted"/>
<keyword evidence="7" id="KW-1185">Reference proteome</keyword>
<evidence type="ECO:0000256" key="3">
    <source>
        <dbReference type="ARBA" id="ARBA00023237"/>
    </source>
</evidence>
<reference evidence="7" key="1">
    <citation type="journal article" date="2019" name="Int. J. Syst. Evol. Microbiol.">
        <title>The Global Catalogue of Microorganisms (GCM) 10K type strain sequencing project: providing services to taxonomists for standard genome sequencing and annotation.</title>
        <authorList>
            <consortium name="The Broad Institute Genomics Platform"/>
            <consortium name="The Broad Institute Genome Sequencing Center for Infectious Disease"/>
            <person name="Wu L."/>
            <person name="Ma J."/>
        </authorList>
    </citation>
    <scope>NUCLEOTIDE SEQUENCE [LARGE SCALE GENOMIC DNA]</scope>
    <source>
        <strain evidence="7">CGMCC 1.12702</strain>
    </source>
</reference>
<evidence type="ECO:0000256" key="2">
    <source>
        <dbReference type="ARBA" id="ARBA00023136"/>
    </source>
</evidence>
<evidence type="ECO:0000256" key="4">
    <source>
        <dbReference type="SAM" id="MobiDB-lite"/>
    </source>
</evidence>
<dbReference type="PANTHER" id="PTHR47234">
    <property type="match status" value="1"/>
</dbReference>
<dbReference type="EMBL" id="JBHUGS010000002">
    <property type="protein sequence ID" value="MFD1950327.1"/>
    <property type="molecule type" value="Genomic_DNA"/>
</dbReference>
<comment type="subcellular location">
    <subcellularLocation>
        <location evidence="1">Cell outer membrane</location>
    </subcellularLocation>
</comment>
<keyword evidence="6" id="KW-0675">Receptor</keyword>
<gene>
    <name evidence="6" type="ORF">ACFSGX_06060</name>
</gene>
<accession>A0ABW4TUF7</accession>
<dbReference type="Gene3D" id="2.170.130.10">
    <property type="entry name" value="TonB-dependent receptor, plug domain"/>
    <property type="match status" value="1"/>
</dbReference>